<name>A0A840MN56_9PROT</name>
<reference evidence="2 3" key="1">
    <citation type="submission" date="2020-08" db="EMBL/GenBank/DDBJ databases">
        <title>Genomic Encyclopedia of Type Strains, Phase IV (KMG-IV): sequencing the most valuable type-strain genomes for metagenomic binning, comparative biology and taxonomic classification.</title>
        <authorList>
            <person name="Goeker M."/>
        </authorList>
    </citation>
    <scope>NUCLEOTIDE SEQUENCE [LARGE SCALE GENOMIC DNA]</scope>
    <source>
        <strain evidence="2 3">DSM 27165</strain>
    </source>
</reference>
<evidence type="ECO:0000259" key="1">
    <source>
        <dbReference type="Pfam" id="PF00085"/>
    </source>
</evidence>
<comment type="caution">
    <text evidence="2">The sequence shown here is derived from an EMBL/GenBank/DDBJ whole genome shotgun (WGS) entry which is preliminary data.</text>
</comment>
<dbReference type="Pfam" id="PF00085">
    <property type="entry name" value="Thioredoxin"/>
    <property type="match status" value="1"/>
</dbReference>
<accession>A0A840MN56</accession>
<dbReference type="SUPFAM" id="SSF52833">
    <property type="entry name" value="Thioredoxin-like"/>
    <property type="match status" value="1"/>
</dbReference>
<protein>
    <submittedName>
        <fullName evidence="2">Thioredoxin-like negative regulator of GroEL</fullName>
    </submittedName>
</protein>
<dbReference type="CDD" id="cd02947">
    <property type="entry name" value="TRX_family"/>
    <property type="match status" value="1"/>
</dbReference>
<dbReference type="Gene3D" id="3.40.30.10">
    <property type="entry name" value="Glutaredoxin"/>
    <property type="match status" value="1"/>
</dbReference>
<organism evidence="2 3">
    <name type="scientific">Chitinivorax tropicus</name>
    <dbReference type="NCBI Taxonomy" id="714531"/>
    <lineage>
        <taxon>Bacteria</taxon>
        <taxon>Pseudomonadati</taxon>
        <taxon>Pseudomonadota</taxon>
        <taxon>Betaproteobacteria</taxon>
        <taxon>Chitinivorax</taxon>
    </lineage>
</organism>
<gene>
    <name evidence="2" type="ORF">HNQ59_003158</name>
</gene>
<dbReference type="RefSeq" id="WP_184041274.1">
    <property type="nucleotide sequence ID" value="NZ_JACHHY010000021.1"/>
</dbReference>
<proteinExistence type="predicted"/>
<dbReference type="Proteomes" id="UP000575898">
    <property type="component" value="Unassembled WGS sequence"/>
</dbReference>
<sequence>MSKPPHSSQILGWQSLHGGQFHQHLARQPGISLVLFGQPGCGACRRAEALIPTLAAGSVDQLFKVDVQQDPAIGQEFGLFHLPALFIYQHGQFHAALHCSLTAAAFDDALRKCLGKPAEEAP</sequence>
<dbReference type="InterPro" id="IPR013766">
    <property type="entry name" value="Thioredoxin_domain"/>
</dbReference>
<evidence type="ECO:0000313" key="3">
    <source>
        <dbReference type="Proteomes" id="UP000575898"/>
    </source>
</evidence>
<feature type="domain" description="Thioredoxin" evidence="1">
    <location>
        <begin position="17"/>
        <end position="108"/>
    </location>
</feature>
<evidence type="ECO:0000313" key="2">
    <source>
        <dbReference type="EMBL" id="MBB5019850.1"/>
    </source>
</evidence>
<dbReference type="EMBL" id="JACHHY010000021">
    <property type="protein sequence ID" value="MBB5019850.1"/>
    <property type="molecule type" value="Genomic_DNA"/>
</dbReference>
<keyword evidence="3" id="KW-1185">Reference proteome</keyword>
<dbReference type="AlphaFoldDB" id="A0A840MN56"/>
<dbReference type="InterPro" id="IPR036249">
    <property type="entry name" value="Thioredoxin-like_sf"/>
</dbReference>